<dbReference type="InterPro" id="IPR029060">
    <property type="entry name" value="PIN-like_dom_sf"/>
</dbReference>
<dbReference type="AlphaFoldDB" id="A0AAN6UKF5"/>
<protein>
    <recommendedName>
        <fullName evidence="3">Asteroid domain-containing protein</fullName>
    </recommendedName>
</protein>
<accession>A0AAN6UKF5</accession>
<feature type="domain" description="Asteroid" evidence="3">
    <location>
        <begin position="145"/>
        <end position="396"/>
    </location>
</feature>
<proteinExistence type="inferred from homology"/>
<organism evidence="4 5">
    <name type="scientific">Trichocladium antarcticum</name>
    <dbReference type="NCBI Taxonomy" id="1450529"/>
    <lineage>
        <taxon>Eukaryota</taxon>
        <taxon>Fungi</taxon>
        <taxon>Dikarya</taxon>
        <taxon>Ascomycota</taxon>
        <taxon>Pezizomycotina</taxon>
        <taxon>Sordariomycetes</taxon>
        <taxon>Sordariomycetidae</taxon>
        <taxon>Sordariales</taxon>
        <taxon>Chaetomiaceae</taxon>
        <taxon>Trichocladium</taxon>
    </lineage>
</organism>
<dbReference type="EMBL" id="MU853409">
    <property type="protein sequence ID" value="KAK4134399.1"/>
    <property type="molecule type" value="Genomic_DNA"/>
</dbReference>
<dbReference type="Proteomes" id="UP001304895">
    <property type="component" value="Unassembled WGS sequence"/>
</dbReference>
<comment type="caution">
    <text evidence="4">The sequence shown here is derived from an EMBL/GenBank/DDBJ whole genome shotgun (WGS) entry which is preliminary data.</text>
</comment>
<evidence type="ECO:0000256" key="2">
    <source>
        <dbReference type="SAM" id="MobiDB-lite"/>
    </source>
</evidence>
<reference evidence="4" key="2">
    <citation type="submission" date="2023-05" db="EMBL/GenBank/DDBJ databases">
        <authorList>
            <consortium name="Lawrence Berkeley National Laboratory"/>
            <person name="Steindorff A."/>
            <person name="Hensen N."/>
            <person name="Bonometti L."/>
            <person name="Westerberg I."/>
            <person name="Brannstrom I.O."/>
            <person name="Guillou S."/>
            <person name="Cros-Aarteil S."/>
            <person name="Calhoun S."/>
            <person name="Haridas S."/>
            <person name="Kuo A."/>
            <person name="Mondo S."/>
            <person name="Pangilinan J."/>
            <person name="Riley R."/>
            <person name="Labutti K."/>
            <person name="Andreopoulos B."/>
            <person name="Lipzen A."/>
            <person name="Chen C."/>
            <person name="Yanf M."/>
            <person name="Daum C."/>
            <person name="Ng V."/>
            <person name="Clum A."/>
            <person name="Ohm R."/>
            <person name="Martin F."/>
            <person name="Silar P."/>
            <person name="Natvig D."/>
            <person name="Lalanne C."/>
            <person name="Gautier V."/>
            <person name="Ament-Velasquez S.L."/>
            <person name="Kruys A."/>
            <person name="Hutchinson M.I."/>
            <person name="Powell A.J."/>
            <person name="Barry K."/>
            <person name="Miller A.N."/>
            <person name="Grigoriev I.V."/>
            <person name="Debuchy R."/>
            <person name="Gladieux P."/>
            <person name="Thoren M.H."/>
            <person name="Johannesson H."/>
        </authorList>
    </citation>
    <scope>NUCLEOTIDE SEQUENCE</scope>
    <source>
        <strain evidence="4">CBS 123565</strain>
    </source>
</reference>
<evidence type="ECO:0000259" key="3">
    <source>
        <dbReference type="Pfam" id="PF12813"/>
    </source>
</evidence>
<dbReference type="PANTHER" id="PTHR15665:SF1">
    <property type="entry name" value="PROTEIN ASTEROID HOMOLOG 1"/>
    <property type="match status" value="1"/>
</dbReference>
<dbReference type="PANTHER" id="PTHR15665">
    <property type="entry name" value="ASTEROID PROTEIN"/>
    <property type="match status" value="1"/>
</dbReference>
<evidence type="ECO:0000256" key="1">
    <source>
        <dbReference type="ARBA" id="ARBA00007398"/>
    </source>
</evidence>
<name>A0AAN6UKF5_9PEZI</name>
<sequence>MGIPRLKRHLEPFAERAAIAQCDAVVDGPALAYHILNLCSRLTRRTSPFEQPSYGLLGKTALAWLDRIEEGGLSISAIYFDSYLPRSKRPERLHRAVKSSRDLIKYYSAYLAGVPKGRLRRDGEPEVDLFPNAWPGETHAKPPAPAFLVPAIIDALRNSPKYGALIKLVPGEADGFCAQHVHGKGGMVLTSDSDLLIHDLGQDGGVVFLTDIDADTETHSLVALQYRPVDICNRLSLKPDTGLPYLAFEVSRDPHLTIEQAIAKSKTGDAAADSQTEYREFVEQYIAPEVASGFDSGQVTNLDPRVSEIALRSLQTPGAINPRSQNSPAHPIRDDAELEMYLPFLLDCPSRTSAWEASRSTRQLAYAVLQSVRGSRILSVSEMRRLQSVSSRLRVDVPGPSEFDELVDSRLALLSKTEVGLSNPEMTWTVLAIYQDIAMTVDRARGYPLGLEVLGQQIRGQLDECAWGLLHFLAQTQATYYSFRMLSQILNFAAHHGGTLSKAMLKLAAFLSRLPSLPEFPSPSNFADTLRQVREGGGLSCLASLCEDFEDVLPHIEALQRPQENKKTKKRKATPATGDGRAKPRFSNPFDLLAKGDDTGE</sequence>
<comment type="similarity">
    <text evidence="1">Belongs to the asteroid family.</text>
</comment>
<gene>
    <name evidence="4" type="ORF">BT67DRAFT_422392</name>
</gene>
<reference evidence="4" key="1">
    <citation type="journal article" date="2023" name="Mol. Phylogenet. Evol.">
        <title>Genome-scale phylogeny and comparative genomics of the fungal order Sordariales.</title>
        <authorList>
            <person name="Hensen N."/>
            <person name="Bonometti L."/>
            <person name="Westerberg I."/>
            <person name="Brannstrom I.O."/>
            <person name="Guillou S."/>
            <person name="Cros-Aarteil S."/>
            <person name="Calhoun S."/>
            <person name="Haridas S."/>
            <person name="Kuo A."/>
            <person name="Mondo S."/>
            <person name="Pangilinan J."/>
            <person name="Riley R."/>
            <person name="LaButti K."/>
            <person name="Andreopoulos B."/>
            <person name="Lipzen A."/>
            <person name="Chen C."/>
            <person name="Yan M."/>
            <person name="Daum C."/>
            <person name="Ng V."/>
            <person name="Clum A."/>
            <person name="Steindorff A."/>
            <person name="Ohm R.A."/>
            <person name="Martin F."/>
            <person name="Silar P."/>
            <person name="Natvig D.O."/>
            <person name="Lalanne C."/>
            <person name="Gautier V."/>
            <person name="Ament-Velasquez S.L."/>
            <person name="Kruys A."/>
            <person name="Hutchinson M.I."/>
            <person name="Powell A.J."/>
            <person name="Barry K."/>
            <person name="Miller A.N."/>
            <person name="Grigoriev I.V."/>
            <person name="Debuchy R."/>
            <person name="Gladieux P."/>
            <person name="Hiltunen Thoren M."/>
            <person name="Johannesson H."/>
        </authorList>
    </citation>
    <scope>NUCLEOTIDE SEQUENCE</scope>
    <source>
        <strain evidence="4">CBS 123565</strain>
    </source>
</reference>
<evidence type="ECO:0000313" key="5">
    <source>
        <dbReference type="Proteomes" id="UP001304895"/>
    </source>
</evidence>
<feature type="region of interest" description="Disordered" evidence="2">
    <location>
        <begin position="558"/>
        <end position="601"/>
    </location>
</feature>
<dbReference type="Pfam" id="PF12813">
    <property type="entry name" value="XPG_I_2"/>
    <property type="match status" value="1"/>
</dbReference>
<keyword evidence="5" id="KW-1185">Reference proteome</keyword>
<evidence type="ECO:0000313" key="4">
    <source>
        <dbReference type="EMBL" id="KAK4134399.1"/>
    </source>
</evidence>
<dbReference type="InterPro" id="IPR026832">
    <property type="entry name" value="Asteroid"/>
</dbReference>
<dbReference type="Gene3D" id="3.40.50.1010">
    <property type="entry name" value="5'-nuclease"/>
    <property type="match status" value="1"/>
</dbReference>
<dbReference type="InterPro" id="IPR039436">
    <property type="entry name" value="Asteroid_dom"/>
</dbReference>
<dbReference type="SUPFAM" id="SSF88723">
    <property type="entry name" value="PIN domain-like"/>
    <property type="match status" value="1"/>
</dbReference>